<name>B1K2W0_BURO0</name>
<dbReference type="KEGG" id="bcm:Bcenmc03_4632"/>
<reference evidence="2" key="1">
    <citation type="submission" date="2008-02" db="EMBL/GenBank/DDBJ databases">
        <title>Complete sequence of chromosome 2 of Burkholderia cenocepacia MC0-3.</title>
        <authorList>
            <person name="Copeland A."/>
            <person name="Lucas S."/>
            <person name="Lapidus A."/>
            <person name="Barry K."/>
            <person name="Bruce D."/>
            <person name="Goodwin L."/>
            <person name="Glavina del Rio T."/>
            <person name="Dalin E."/>
            <person name="Tice H."/>
            <person name="Pitluck S."/>
            <person name="Chain P."/>
            <person name="Malfatti S."/>
            <person name="Shin M."/>
            <person name="Vergez L."/>
            <person name="Schmutz J."/>
            <person name="Larimer F."/>
            <person name="Land M."/>
            <person name="Hauser L."/>
            <person name="Kyrpides N."/>
            <person name="Mikhailova N."/>
            <person name="Tiedje J."/>
            <person name="Richardson P."/>
        </authorList>
    </citation>
    <scope>NUCLEOTIDE SEQUENCE [LARGE SCALE GENOMIC DNA]</scope>
    <source>
        <strain evidence="2">MC0-3</strain>
    </source>
</reference>
<sequence>MEYPTFNWWRGCVRRYESSLSVFLRFCELNRISVKRAEGILPIRPHQPYRSPDEEAERLAGVLDEPISVVRTMFLPCLNLGCAGGYSLTSNLKEEFETVIRFCPECARCGYHSIFHEAAWLEMCPFHAMPLQVAPPIDYGRILDMRISVIRRVMRAHCANWPLVTAGPIDLGNDNIAESILDWAECTNAAGRRFSEMDFFVFNYNASYNRSSFLRRLGQLCEISPPSVAVKAYMKNVEGEWSREYTMLSNPLFFKCSKDYTRTVLSILFDFYVRTQVLSPTPPMFVVRYRDAVRKLRNEHEICRCKWVGVTSANGRISWRICGSSGRKIGERCPYEIALAELDGRWGNWREVDGERRVKQEIGRLIAIAQDLRDFKLVKLKSDRAANREEYFERLNDLLGNYTWEVDASVIGTLDAAAIWQIDAEVRELNYWLSRIDGDSMPSTFGVLGASVHLQECNAGMRLMRWIFWHPSSAIKSLPLPLPLPLS</sequence>
<dbReference type="AlphaFoldDB" id="B1K2W0"/>
<proteinExistence type="predicted"/>
<organism evidence="1 2">
    <name type="scientific">Burkholderia orbicola (strain MC0-3)</name>
    <dbReference type="NCBI Taxonomy" id="406425"/>
    <lineage>
        <taxon>Bacteria</taxon>
        <taxon>Pseudomonadati</taxon>
        <taxon>Pseudomonadota</taxon>
        <taxon>Betaproteobacteria</taxon>
        <taxon>Burkholderiales</taxon>
        <taxon>Burkholderiaceae</taxon>
        <taxon>Burkholderia</taxon>
        <taxon>Burkholderia cepacia complex</taxon>
        <taxon>Burkholderia orbicola</taxon>
    </lineage>
</organism>
<evidence type="ECO:0000313" key="2">
    <source>
        <dbReference type="Proteomes" id="UP000002169"/>
    </source>
</evidence>
<dbReference type="Proteomes" id="UP000002169">
    <property type="component" value="Chromosome 2"/>
</dbReference>
<dbReference type="EMBL" id="CP000959">
    <property type="protein sequence ID" value="ACA93770.1"/>
    <property type="molecule type" value="Genomic_DNA"/>
</dbReference>
<accession>B1K2W0</accession>
<dbReference type="HOGENOM" id="CLU_569524_0_0_4"/>
<protein>
    <submittedName>
        <fullName evidence="1">Uncharacterized protein</fullName>
    </submittedName>
</protein>
<evidence type="ECO:0000313" key="1">
    <source>
        <dbReference type="EMBL" id="ACA93770.1"/>
    </source>
</evidence>
<gene>
    <name evidence="1" type="ordered locus">Bcenmc03_4632</name>
</gene>